<feature type="domain" description="Nitroreductase" evidence="1">
    <location>
        <begin position="212"/>
        <end position="306"/>
    </location>
</feature>
<protein>
    <recommendedName>
        <fullName evidence="1">Nitroreductase domain-containing protein</fullName>
    </recommendedName>
</protein>
<evidence type="ECO:0000313" key="3">
    <source>
        <dbReference type="Proteomes" id="UP000185696"/>
    </source>
</evidence>
<dbReference type="OrthoDB" id="8156917at2"/>
<dbReference type="Gene3D" id="3.40.109.10">
    <property type="entry name" value="NADH Oxidase"/>
    <property type="match status" value="2"/>
</dbReference>
<gene>
    <name evidence="2" type="ORF">BLA60_28040</name>
</gene>
<accession>A0A7Z0WHK7</accession>
<sequence>MTDHVPGRETVRQAIELATRAPSVHNTQPWRWQVDDHATIRLFADRTRQVPVTDPDGRDLVLSCGAALHHLRVALAALGWTGVVRRLPDPTDASLLAVVGARRRVPGRDDLGLADAIRRRQTDRRRYSWWPMPPEYLQVLADAAAGEGGHACVVTDPAARFHLAGAIAQAAVVQESNPDYAVEMAIWSGRRPGSDDGVLAASVPLVNDAATTPRQRAFSHGTLAQPTRKRYGELASMLVVATPGDDRLAHLRAGEATSAVLLHAARLGIATCPMSQPLEIADTRRTVQREVLGGEAVPQLLIRLGWAPPDAAPIPRSPRRDLDDVLSVS</sequence>
<dbReference type="Pfam" id="PF00881">
    <property type="entry name" value="Nitroreductase"/>
    <property type="match status" value="1"/>
</dbReference>
<dbReference type="PANTHER" id="PTHR23026:SF123">
    <property type="entry name" value="NAD(P)H NITROREDUCTASE RV3131-RELATED"/>
    <property type="match status" value="1"/>
</dbReference>
<proteinExistence type="predicted"/>
<dbReference type="NCBIfam" id="NF047509">
    <property type="entry name" value="Rv3131_FMN_oxido"/>
    <property type="match status" value="1"/>
</dbReference>
<dbReference type="PANTHER" id="PTHR23026">
    <property type="entry name" value="NADPH NITROREDUCTASE"/>
    <property type="match status" value="1"/>
</dbReference>
<comment type="caution">
    <text evidence="2">The sequence shown here is derived from an EMBL/GenBank/DDBJ whole genome shotgun (WGS) entry which is preliminary data.</text>
</comment>
<dbReference type="Proteomes" id="UP000185696">
    <property type="component" value="Unassembled WGS sequence"/>
</dbReference>
<dbReference type="RefSeq" id="WP_075136004.1">
    <property type="nucleotide sequence ID" value="NZ_MSIF01000016.1"/>
</dbReference>
<dbReference type="InterPro" id="IPR050627">
    <property type="entry name" value="Nitroreductase/BluB"/>
</dbReference>
<keyword evidence="3" id="KW-1185">Reference proteome</keyword>
<evidence type="ECO:0000313" key="2">
    <source>
        <dbReference type="EMBL" id="OLF07412.1"/>
    </source>
</evidence>
<dbReference type="AlphaFoldDB" id="A0A7Z0WHK7"/>
<reference evidence="2 3" key="1">
    <citation type="submission" date="2016-12" db="EMBL/GenBank/DDBJ databases">
        <title>The draft genome sequence of Actinophytocola xinjiangensis.</title>
        <authorList>
            <person name="Wang W."/>
            <person name="Yuan L."/>
        </authorList>
    </citation>
    <scope>NUCLEOTIDE SEQUENCE [LARGE SCALE GENOMIC DNA]</scope>
    <source>
        <strain evidence="2 3">CGMCC 4.4663</strain>
    </source>
</reference>
<evidence type="ECO:0000259" key="1">
    <source>
        <dbReference type="Pfam" id="PF00881"/>
    </source>
</evidence>
<name>A0A7Z0WHK7_9PSEU</name>
<dbReference type="InterPro" id="IPR000415">
    <property type="entry name" value="Nitroreductase-like"/>
</dbReference>
<organism evidence="2 3">
    <name type="scientific">Actinophytocola xinjiangensis</name>
    <dbReference type="NCBI Taxonomy" id="485602"/>
    <lineage>
        <taxon>Bacteria</taxon>
        <taxon>Bacillati</taxon>
        <taxon>Actinomycetota</taxon>
        <taxon>Actinomycetes</taxon>
        <taxon>Pseudonocardiales</taxon>
        <taxon>Pseudonocardiaceae</taxon>
    </lineage>
</organism>
<dbReference type="SUPFAM" id="SSF55469">
    <property type="entry name" value="FMN-dependent nitroreductase-like"/>
    <property type="match status" value="2"/>
</dbReference>
<dbReference type="EMBL" id="MSIF01000016">
    <property type="protein sequence ID" value="OLF07412.1"/>
    <property type="molecule type" value="Genomic_DNA"/>
</dbReference>
<dbReference type="InterPro" id="IPR029479">
    <property type="entry name" value="Nitroreductase"/>
</dbReference>
<dbReference type="GO" id="GO:0016491">
    <property type="term" value="F:oxidoreductase activity"/>
    <property type="evidence" value="ECO:0007669"/>
    <property type="project" value="InterPro"/>
</dbReference>